<dbReference type="SMART" id="SM00062">
    <property type="entry name" value="PBPb"/>
    <property type="match status" value="1"/>
</dbReference>
<sequence>MHRQRGLLYAVLLIVALLAGCSTQDQEASPTLARIAESGELRVCSTGDYRPLTYREPDGGWSGIDVDMAGDLAGELGARPTMVETTWSGLLDDVVAGKCDIAVGGVSITEDRAQRAAFTIPYLRDGKTPVVRCPDVERYRTVADIDRPGVRAVVNPGGTNERFVREHLHEATIVPHPDNNTIFDVVADGGADLMVTDAIETRWQAAQRPGELCSVHPEDPFTDSEKAYLTQAGDPAFTERVNTWLRTARTDGTWDGFAEPWLG</sequence>
<evidence type="ECO:0000256" key="2">
    <source>
        <dbReference type="SAM" id="SignalP"/>
    </source>
</evidence>
<dbReference type="AlphaFoldDB" id="A0A1I5EDY8"/>
<dbReference type="Proteomes" id="UP000199614">
    <property type="component" value="Unassembled WGS sequence"/>
</dbReference>
<keyword evidence="1 2" id="KW-0732">Signal</keyword>
<feature type="chain" id="PRO_5038663745" evidence="2">
    <location>
        <begin position="28"/>
        <end position="263"/>
    </location>
</feature>
<dbReference type="InterPro" id="IPR001638">
    <property type="entry name" value="Solute-binding_3/MltF_N"/>
</dbReference>
<keyword evidence="5" id="KW-1185">Reference proteome</keyword>
<evidence type="ECO:0000259" key="3">
    <source>
        <dbReference type="SMART" id="SM00062"/>
    </source>
</evidence>
<reference evidence="4 5" key="1">
    <citation type="submission" date="2016-10" db="EMBL/GenBank/DDBJ databases">
        <authorList>
            <person name="de Groot N.N."/>
        </authorList>
    </citation>
    <scope>NUCLEOTIDE SEQUENCE [LARGE SCALE GENOMIC DNA]</scope>
    <source>
        <strain evidence="4 5">CGMCC 4.1877</strain>
    </source>
</reference>
<dbReference type="OrthoDB" id="8454826at2"/>
<dbReference type="Pfam" id="PF00497">
    <property type="entry name" value="SBP_bac_3"/>
    <property type="match status" value="1"/>
</dbReference>
<dbReference type="Gene3D" id="3.40.190.10">
    <property type="entry name" value="Periplasmic binding protein-like II"/>
    <property type="match status" value="2"/>
</dbReference>
<evidence type="ECO:0000256" key="1">
    <source>
        <dbReference type="ARBA" id="ARBA00022729"/>
    </source>
</evidence>
<dbReference type="EMBL" id="FOUY01000030">
    <property type="protein sequence ID" value="SFO09496.1"/>
    <property type="molecule type" value="Genomic_DNA"/>
</dbReference>
<organism evidence="4 5">
    <name type="scientific">Pseudonocardia ammonioxydans</name>
    <dbReference type="NCBI Taxonomy" id="260086"/>
    <lineage>
        <taxon>Bacteria</taxon>
        <taxon>Bacillati</taxon>
        <taxon>Actinomycetota</taxon>
        <taxon>Actinomycetes</taxon>
        <taxon>Pseudonocardiales</taxon>
        <taxon>Pseudonocardiaceae</taxon>
        <taxon>Pseudonocardia</taxon>
    </lineage>
</organism>
<name>A0A1I5EDY8_PSUAM</name>
<dbReference type="SUPFAM" id="SSF53850">
    <property type="entry name" value="Periplasmic binding protein-like II"/>
    <property type="match status" value="1"/>
</dbReference>
<feature type="signal peptide" evidence="2">
    <location>
        <begin position="1"/>
        <end position="27"/>
    </location>
</feature>
<dbReference type="STRING" id="260086.SAMN05216207_103043"/>
<dbReference type="PANTHER" id="PTHR35936:SF19">
    <property type="entry name" value="AMINO-ACID-BINDING PROTEIN YXEM-RELATED"/>
    <property type="match status" value="1"/>
</dbReference>
<dbReference type="PROSITE" id="PS51257">
    <property type="entry name" value="PROKAR_LIPOPROTEIN"/>
    <property type="match status" value="1"/>
</dbReference>
<proteinExistence type="predicted"/>
<gene>
    <name evidence="4" type="ORF">SAMN05216207_103043</name>
</gene>
<dbReference type="PANTHER" id="PTHR35936">
    <property type="entry name" value="MEMBRANE-BOUND LYTIC MUREIN TRANSGLYCOSYLASE F"/>
    <property type="match status" value="1"/>
</dbReference>
<feature type="domain" description="Solute-binding protein family 3/N-terminal" evidence="3">
    <location>
        <begin position="40"/>
        <end position="263"/>
    </location>
</feature>
<accession>A0A1I5EDY8</accession>
<protein>
    <submittedName>
        <fullName evidence="4">Cyclohexadienyl dehydratase</fullName>
    </submittedName>
</protein>
<evidence type="ECO:0000313" key="4">
    <source>
        <dbReference type="EMBL" id="SFO09496.1"/>
    </source>
</evidence>
<evidence type="ECO:0000313" key="5">
    <source>
        <dbReference type="Proteomes" id="UP000199614"/>
    </source>
</evidence>